<reference evidence="6 7" key="1">
    <citation type="submission" date="2016-01" db="EMBL/GenBank/DDBJ databases">
        <title>Genome sequence of Ca. Arsenophonus lipopteni, the exclusive symbiont of a blood sucking fly Lipoptena cervi (Diptera: Hippoboscidae).</title>
        <authorList>
            <person name="Novakova E."/>
            <person name="Hypsa V."/>
            <person name="Nguyen P."/>
            <person name="Husnik F."/>
            <person name="Darby A.C."/>
        </authorList>
    </citation>
    <scope>NUCLEOTIDE SEQUENCE [LARGE SCALE GENOMIC DNA]</scope>
    <source>
        <strain evidence="6 7">CB</strain>
    </source>
</reference>
<feature type="domain" description="Outer membrane protein assembly factor BamE" evidence="5">
    <location>
        <begin position="37"/>
        <end position="104"/>
    </location>
</feature>
<evidence type="ECO:0000256" key="4">
    <source>
        <dbReference type="HAMAP-Rule" id="MF_00925"/>
    </source>
</evidence>
<dbReference type="AlphaFoldDB" id="A0A0X9VEL0"/>
<keyword evidence="7" id="KW-1185">Reference proteome</keyword>
<dbReference type="InterPro" id="IPR037873">
    <property type="entry name" value="BamE-like"/>
</dbReference>
<dbReference type="Pfam" id="PF04355">
    <property type="entry name" value="BamE"/>
    <property type="match status" value="1"/>
</dbReference>
<dbReference type="STRING" id="634113.AUT07_00484"/>
<evidence type="ECO:0000256" key="3">
    <source>
        <dbReference type="ARBA" id="ARBA00023237"/>
    </source>
</evidence>
<comment type="subunit">
    <text evidence="4">Part of the Bam complex, which is composed of the outer membrane protein BamA, and four lipoproteins BamB, BamC, BamD and BamE.</text>
</comment>
<dbReference type="Proteomes" id="UP000069926">
    <property type="component" value="Chromosome"/>
</dbReference>
<evidence type="ECO:0000259" key="5">
    <source>
        <dbReference type="Pfam" id="PF04355"/>
    </source>
</evidence>
<gene>
    <name evidence="4 6" type="primary">bamE</name>
    <name evidence="6" type="ORF">AUT07_00484</name>
</gene>
<keyword evidence="4" id="KW-0564">Palmitate</keyword>
<sequence>MLSKYCKLLFLIVVFIQVITSCSIFERIVYIPNISQGNYLSFNDIAKIQKGMTKQQVIYILGTPVFKELFGQHIWYYIFRQHIGSKKVKQQTLILFFNQNDILISIKNNNNLR</sequence>
<dbReference type="PATRIC" id="fig|634113.3.peg.462"/>
<dbReference type="GO" id="GO:0030674">
    <property type="term" value="F:protein-macromolecule adaptor activity"/>
    <property type="evidence" value="ECO:0007669"/>
    <property type="project" value="TreeGrafter"/>
</dbReference>
<dbReference type="EMBL" id="CP013920">
    <property type="protein sequence ID" value="AMA65049.1"/>
    <property type="molecule type" value="Genomic_DNA"/>
</dbReference>
<dbReference type="PANTHER" id="PTHR37482">
    <property type="entry name" value="OUTER MEMBRANE PROTEIN ASSEMBLY FACTOR BAME"/>
    <property type="match status" value="1"/>
</dbReference>
<protein>
    <recommendedName>
        <fullName evidence="4">Outer membrane protein assembly factor BamE</fullName>
    </recommendedName>
</protein>
<keyword evidence="3 4" id="KW-0998">Cell outer membrane</keyword>
<dbReference type="HAMAP" id="MF_00925">
    <property type="entry name" value="OM_assembly_BamE"/>
    <property type="match status" value="1"/>
</dbReference>
<comment type="function">
    <text evidence="4">Part of the outer membrane protein assembly complex, which is involved in assembly and insertion of beta-barrel proteins into the outer membrane.</text>
</comment>
<evidence type="ECO:0000313" key="6">
    <source>
        <dbReference type="EMBL" id="AMA65049.1"/>
    </source>
</evidence>
<comment type="subcellular location">
    <subcellularLocation>
        <location evidence="4">Cell outer membrane</location>
        <topology evidence="4">Lipid-anchor</topology>
    </subcellularLocation>
</comment>
<proteinExistence type="inferred from homology"/>
<dbReference type="NCBIfam" id="NF008585">
    <property type="entry name" value="PRK11548.1"/>
    <property type="match status" value="1"/>
</dbReference>
<keyword evidence="2 4" id="KW-0472">Membrane</keyword>
<dbReference type="Gene3D" id="3.30.1450.10">
    <property type="match status" value="1"/>
</dbReference>
<dbReference type="PROSITE" id="PS51257">
    <property type="entry name" value="PROKAR_LIPOPROTEIN"/>
    <property type="match status" value="1"/>
</dbReference>
<dbReference type="RefSeq" id="WP_066283706.1">
    <property type="nucleotide sequence ID" value="NZ_CP013920.1"/>
</dbReference>
<dbReference type="InterPro" id="IPR026592">
    <property type="entry name" value="BamE"/>
</dbReference>
<dbReference type="GO" id="GO:1990063">
    <property type="term" value="C:Bam protein complex"/>
    <property type="evidence" value="ECO:0007669"/>
    <property type="project" value="TreeGrafter"/>
</dbReference>
<dbReference type="GO" id="GO:0051205">
    <property type="term" value="P:protein insertion into membrane"/>
    <property type="evidence" value="ECO:0007669"/>
    <property type="project" value="UniProtKB-UniRule"/>
</dbReference>
<accession>A0A0X9VEL0</accession>
<comment type="similarity">
    <text evidence="4">Belongs to the BamE family.</text>
</comment>
<evidence type="ECO:0000256" key="1">
    <source>
        <dbReference type="ARBA" id="ARBA00022729"/>
    </source>
</evidence>
<keyword evidence="1 4" id="KW-0732">Signal</keyword>
<dbReference type="GO" id="GO:0043165">
    <property type="term" value="P:Gram-negative-bacterium-type cell outer membrane assembly"/>
    <property type="evidence" value="ECO:0007669"/>
    <property type="project" value="UniProtKB-UniRule"/>
</dbReference>
<dbReference type="OrthoDB" id="9808250at2"/>
<name>A0A0X9VEL0_9GAMM</name>
<organism evidence="6 7">
    <name type="scientific">Candidatus Arsenophonus lipoptenae</name>
    <dbReference type="NCBI Taxonomy" id="634113"/>
    <lineage>
        <taxon>Bacteria</taxon>
        <taxon>Pseudomonadati</taxon>
        <taxon>Pseudomonadota</taxon>
        <taxon>Gammaproteobacteria</taxon>
        <taxon>Enterobacterales</taxon>
        <taxon>Morganellaceae</taxon>
        <taxon>Arsenophonus</taxon>
    </lineage>
</organism>
<evidence type="ECO:0000256" key="2">
    <source>
        <dbReference type="ARBA" id="ARBA00023136"/>
    </source>
</evidence>
<dbReference type="PANTHER" id="PTHR37482:SF1">
    <property type="entry name" value="OUTER MEMBRANE PROTEIN ASSEMBLY FACTOR BAME"/>
    <property type="match status" value="1"/>
</dbReference>
<dbReference type="KEGG" id="asy:AUT07_00484"/>
<evidence type="ECO:0000313" key="7">
    <source>
        <dbReference type="Proteomes" id="UP000069926"/>
    </source>
</evidence>
<dbReference type="InterPro" id="IPR007450">
    <property type="entry name" value="BamE_dom"/>
</dbReference>
<keyword evidence="4" id="KW-0449">Lipoprotein</keyword>